<reference evidence="1 3" key="1">
    <citation type="journal article" date="2018" name="Nat. Biotechnol.">
        <title>A standardized bacterial taxonomy based on genome phylogeny substantially revises the tree of life.</title>
        <authorList>
            <person name="Parks D.H."/>
            <person name="Chuvochina M."/>
            <person name="Waite D.W."/>
            <person name="Rinke C."/>
            <person name="Skarshewski A."/>
            <person name="Chaumeil P.A."/>
            <person name="Hugenholtz P."/>
        </authorList>
    </citation>
    <scope>NUCLEOTIDE SEQUENCE [LARGE SCALE GENOMIC DNA]</scope>
    <source>
        <strain evidence="1">UBA9375</strain>
    </source>
</reference>
<accession>A0A3D3R345</accession>
<sequence>MDFEKRLQHAINKGRAAKDEEIRQEVGKKMTEEEFRNLHLKYRLELTDHIDSCLKKLADHFPGFQFNTLMGEEGWGSKITRDDVSLNSGKQARTLYSRLEMIVRPFTETHILELVAKATIRNKEIYNRSHYQFIAEADMQSFEDLMDLWILEFAEQFSFQG</sequence>
<gene>
    <name evidence="1" type="ORF">DIT97_09370</name>
    <name evidence="2" type="ORF">GmarT_24630</name>
</gene>
<dbReference type="Proteomes" id="UP000263642">
    <property type="component" value="Unassembled WGS sequence"/>
</dbReference>
<accession>A0A517XAU9</accession>
<keyword evidence="4" id="KW-1185">Reference proteome</keyword>
<evidence type="ECO:0000313" key="4">
    <source>
        <dbReference type="Proteomes" id="UP000322887"/>
    </source>
</evidence>
<evidence type="ECO:0000313" key="3">
    <source>
        <dbReference type="Proteomes" id="UP000263642"/>
    </source>
</evidence>
<organism evidence="1 3">
    <name type="scientific">Gimesia maris</name>
    <dbReference type="NCBI Taxonomy" id="122"/>
    <lineage>
        <taxon>Bacteria</taxon>
        <taxon>Pseudomonadati</taxon>
        <taxon>Planctomycetota</taxon>
        <taxon>Planctomycetia</taxon>
        <taxon>Planctomycetales</taxon>
        <taxon>Planctomycetaceae</taxon>
        <taxon>Gimesia</taxon>
    </lineage>
</organism>
<dbReference type="RefSeq" id="WP_002648288.1">
    <property type="nucleotide sequence ID" value="NZ_CAXAST010000001.1"/>
</dbReference>
<proteinExistence type="predicted"/>
<protein>
    <submittedName>
        <fullName evidence="1">Uncharacterized protein</fullName>
    </submittedName>
</protein>
<dbReference type="EMBL" id="CP042910">
    <property type="protein sequence ID" value="QEG16597.1"/>
    <property type="molecule type" value="Genomic_DNA"/>
</dbReference>
<dbReference type="EMBL" id="DQAY01000055">
    <property type="protein sequence ID" value="HCO23243.1"/>
    <property type="molecule type" value="Genomic_DNA"/>
</dbReference>
<reference evidence="2 4" key="2">
    <citation type="submission" date="2019-08" db="EMBL/GenBank/DDBJ databases">
        <title>Deep-cultivation of Planctomycetes and their phenomic and genomic characterization uncovers novel biology.</title>
        <authorList>
            <person name="Wiegand S."/>
            <person name="Jogler M."/>
            <person name="Boedeker C."/>
            <person name="Pinto D."/>
            <person name="Vollmers J."/>
            <person name="Rivas-Marin E."/>
            <person name="Kohn T."/>
            <person name="Peeters S.H."/>
            <person name="Heuer A."/>
            <person name="Rast P."/>
            <person name="Oberbeckmann S."/>
            <person name="Bunk B."/>
            <person name="Jeske O."/>
            <person name="Meyerdierks A."/>
            <person name="Storesund J.E."/>
            <person name="Kallscheuer N."/>
            <person name="Luecker S."/>
            <person name="Lage O.M."/>
            <person name="Pohl T."/>
            <person name="Merkel B.J."/>
            <person name="Hornburger P."/>
            <person name="Mueller R.-W."/>
            <person name="Bruemmer F."/>
            <person name="Labrenz M."/>
            <person name="Spormann A.M."/>
            <person name="Op den Camp H."/>
            <person name="Overmann J."/>
            <person name="Amann R."/>
            <person name="Jetten M.S.M."/>
            <person name="Mascher T."/>
            <person name="Medema M.H."/>
            <person name="Devos D.P."/>
            <person name="Kaster A.-K."/>
            <person name="Ovreas L."/>
            <person name="Rohde M."/>
            <person name="Galperin M.Y."/>
            <person name="Jogler C."/>
        </authorList>
    </citation>
    <scope>NUCLEOTIDE SEQUENCE [LARGE SCALE GENOMIC DNA]</scope>
    <source>
        <strain evidence="2 4">DSM 8797</strain>
    </source>
</reference>
<name>A0A3D3R345_9PLAN</name>
<dbReference type="Proteomes" id="UP000322887">
    <property type="component" value="Chromosome"/>
</dbReference>
<evidence type="ECO:0000313" key="2">
    <source>
        <dbReference type="EMBL" id="QEG16597.1"/>
    </source>
</evidence>
<dbReference type="GeneID" id="98647030"/>
<dbReference type="AlphaFoldDB" id="A0A3D3R345"/>
<evidence type="ECO:0000313" key="1">
    <source>
        <dbReference type="EMBL" id="HCO23243.1"/>
    </source>
</evidence>